<accession>A0A4U9UAG1</accession>
<dbReference type="EMBL" id="CABEEZ010000067">
    <property type="protein sequence ID" value="VTR30110.1"/>
    <property type="molecule type" value="Genomic_DNA"/>
</dbReference>
<reference evidence="2" key="1">
    <citation type="submission" date="2019-05" db="EMBL/GenBank/DDBJ databases">
        <authorList>
            <consortium name="Pathogen Informatics"/>
        </authorList>
    </citation>
    <scope>NUCLEOTIDE SEQUENCE [LARGE SCALE GENOMIC DNA]</scope>
    <source>
        <strain evidence="2">NCTC12965</strain>
    </source>
</reference>
<feature type="region of interest" description="Disordered" evidence="1">
    <location>
        <begin position="21"/>
        <end position="40"/>
    </location>
</feature>
<proteinExistence type="predicted"/>
<feature type="compositionally biased region" description="Basic and acidic residues" evidence="1">
    <location>
        <begin position="31"/>
        <end position="40"/>
    </location>
</feature>
<evidence type="ECO:0000313" key="2">
    <source>
        <dbReference type="EMBL" id="VTR30110.1"/>
    </source>
</evidence>
<name>A0A4U9UAG1_SERFO</name>
<sequence>MAWDTEGTKRKILQAAMVEFAQFGPNGTTPRTDRQAGRSQ</sequence>
<protein>
    <submittedName>
        <fullName evidence="2">Uncharacterized protein</fullName>
    </submittedName>
</protein>
<evidence type="ECO:0000256" key="1">
    <source>
        <dbReference type="SAM" id="MobiDB-lite"/>
    </source>
</evidence>
<gene>
    <name evidence="2" type="ORF">NCTC12965_03002</name>
</gene>
<dbReference type="Gene3D" id="1.10.357.10">
    <property type="entry name" value="Tetracycline Repressor, domain 2"/>
    <property type="match status" value="1"/>
</dbReference>
<dbReference type="AlphaFoldDB" id="A0A4U9UAG1"/>
<organism evidence="2">
    <name type="scientific">Serratia fonticola</name>
    <dbReference type="NCBI Taxonomy" id="47917"/>
    <lineage>
        <taxon>Bacteria</taxon>
        <taxon>Pseudomonadati</taxon>
        <taxon>Pseudomonadota</taxon>
        <taxon>Gammaproteobacteria</taxon>
        <taxon>Enterobacterales</taxon>
        <taxon>Yersiniaceae</taxon>
        <taxon>Serratia</taxon>
    </lineage>
</organism>